<dbReference type="AlphaFoldDB" id="A0A1J4JW70"/>
<reference evidence="7" key="1">
    <citation type="submission" date="2016-10" db="EMBL/GenBank/DDBJ databases">
        <authorList>
            <person name="Benchimol M."/>
            <person name="Almeida L.G."/>
            <person name="Vasconcelos A.T."/>
            <person name="Perreira-Neves A."/>
            <person name="Rosa I.A."/>
            <person name="Tasca T."/>
            <person name="Bogo M.R."/>
            <person name="de Souza W."/>
        </authorList>
    </citation>
    <scope>NUCLEOTIDE SEQUENCE [LARGE SCALE GENOMIC DNA]</scope>
    <source>
        <strain evidence="7">K</strain>
    </source>
</reference>
<feature type="compositionally biased region" description="Acidic residues" evidence="5">
    <location>
        <begin position="411"/>
        <end position="421"/>
    </location>
</feature>
<dbReference type="InterPro" id="IPR027075">
    <property type="entry name" value="CPSF2"/>
</dbReference>
<dbReference type="GeneID" id="94842554"/>
<dbReference type="InterPro" id="IPR001279">
    <property type="entry name" value="Metallo-B-lactamas"/>
</dbReference>
<evidence type="ECO:0000256" key="4">
    <source>
        <dbReference type="RuleBase" id="RU365006"/>
    </source>
</evidence>
<dbReference type="InterPro" id="IPR025069">
    <property type="entry name" value="Cpsf2_C"/>
</dbReference>
<comment type="similarity">
    <text evidence="4">Belongs to the metallo-beta-lactamase superfamily. RNA-metabolizing metallo-beta-lactamase-like family. CPSF2/YSH1 subfamily.</text>
</comment>
<comment type="caution">
    <text evidence="7">The sequence shown here is derived from an EMBL/GenBank/DDBJ whole genome shotgun (WGS) entry which is preliminary data.</text>
</comment>
<dbReference type="Pfam" id="PF13299">
    <property type="entry name" value="CPSF100_C"/>
    <property type="match status" value="1"/>
</dbReference>
<gene>
    <name evidence="7" type="ORF">TRFO_31289</name>
</gene>
<evidence type="ECO:0000313" key="7">
    <source>
        <dbReference type="EMBL" id="OHT01772.1"/>
    </source>
</evidence>
<dbReference type="SUPFAM" id="SSF56281">
    <property type="entry name" value="Metallo-hydrolase/oxidoreductase"/>
    <property type="match status" value="1"/>
</dbReference>
<dbReference type="CDD" id="cd16293">
    <property type="entry name" value="CPSF2-like_MBL-fold"/>
    <property type="match status" value="1"/>
</dbReference>
<dbReference type="OrthoDB" id="64353at2759"/>
<comment type="subcellular location">
    <subcellularLocation>
        <location evidence="1 4">Nucleus</location>
    </subcellularLocation>
</comment>
<evidence type="ECO:0000256" key="5">
    <source>
        <dbReference type="SAM" id="MobiDB-lite"/>
    </source>
</evidence>
<evidence type="ECO:0000259" key="6">
    <source>
        <dbReference type="SMART" id="SM01027"/>
    </source>
</evidence>
<evidence type="ECO:0000256" key="1">
    <source>
        <dbReference type="ARBA" id="ARBA00004123"/>
    </source>
</evidence>
<evidence type="ECO:0000256" key="3">
    <source>
        <dbReference type="ARBA" id="ARBA00023242"/>
    </source>
</evidence>
<dbReference type="InterPro" id="IPR036866">
    <property type="entry name" value="RibonucZ/Hydroxyglut_hydro"/>
</dbReference>
<sequence length="698" mass="78883">MTNEATSISFQALSGAKNECPFAYLLHIDEYTILLDCGWSDSFDPSELSSLIDCCTRIDAVLISHPCIEHIGALPYLCQHHGLSAPIYATYPVSSLGAYLMYDHYCNKLEEGNFNLFSASDIRRTFDSIETMTYQQECTLGENIIITPYKAGRSIGGAVWRIVKGQNEIIYSNSIYNGNDRHLGGFDQAVISQWHPTLWIVDARADDRGGDEKAIETRFFKPIFDKLNDNKIVLFPVDGLARTLEVLIHLNDEWIKRNIQAPIYFLSHSSSQIYNAVNQLTEWLNRELTEKVLSTIESPFELKSVHFINEIGQIPNLGREGCVILATSDTLERGFSRQLFLKHVGKSTNLIFFTTKEPEGSLAKQLMSDNTHRDLNLIEKYREPLTGQELFDYKTKKEMEHFNQNIRMSESDTEGDSDNSEENNSTQQLTMKSRFQFTCRKKAAVTDYGAQIDPSEYAKGVQHAVLHDKETKASVTTPVVARSFLEEPEEVPSKLVENKIVFHFVATSRFYSFDARTNFFTLQQFLKKASPSHVIIIGSTLEQTMKLHDVIKDNINTIVSTPSVGETVYLTHDQSSMKIGLSRALYSRLDFKKYDEHNEVAYIDAILATDDISGLVSAKPVEVSQPHHANFVGKIDMPNLRQRLNDAGIKHTGKGKLVCGPRKVEVRQVSENALSVEGPMCADFIKIRNIIQDMLPMI</sequence>
<dbReference type="InterPro" id="IPR022712">
    <property type="entry name" value="Beta_Casp"/>
</dbReference>
<dbReference type="PANTHER" id="PTHR45922">
    <property type="entry name" value="CLEAVAGE AND POLYADENYLATION SPECIFICITY FACTOR SUBUNIT 2"/>
    <property type="match status" value="1"/>
</dbReference>
<dbReference type="GO" id="GO:0003723">
    <property type="term" value="F:RNA binding"/>
    <property type="evidence" value="ECO:0007669"/>
    <property type="project" value="UniProtKB-KW"/>
</dbReference>
<dbReference type="InterPro" id="IPR035639">
    <property type="entry name" value="CPSF2_MBL"/>
</dbReference>
<dbReference type="PANTHER" id="PTHR45922:SF1">
    <property type="entry name" value="CLEAVAGE AND POLYADENYLATION SPECIFICITY FACTOR SUBUNIT 2"/>
    <property type="match status" value="1"/>
</dbReference>
<evidence type="ECO:0000256" key="2">
    <source>
        <dbReference type="ARBA" id="ARBA00022664"/>
    </source>
</evidence>
<protein>
    <recommendedName>
        <fullName evidence="4">Cleavage and polyadenylation specificity factor subunit 2</fullName>
    </recommendedName>
    <alternativeName>
        <fullName evidence="4">Cleavage and polyadenylation specificity factor 100 kDa subunit</fullName>
    </alternativeName>
</protein>
<accession>A0A1J4JW70</accession>
<proteinExistence type="inferred from homology"/>
<feature type="region of interest" description="Disordered" evidence="5">
    <location>
        <begin position="409"/>
        <end position="429"/>
    </location>
</feature>
<dbReference type="RefSeq" id="XP_068354908.1">
    <property type="nucleotide sequence ID" value="XM_068507850.1"/>
</dbReference>
<keyword evidence="2 4" id="KW-0507">mRNA processing</keyword>
<keyword evidence="8" id="KW-1185">Reference proteome</keyword>
<feature type="domain" description="Beta-Casp" evidence="6">
    <location>
        <begin position="243"/>
        <end position="366"/>
    </location>
</feature>
<dbReference type="EMBL" id="MLAK01000895">
    <property type="protein sequence ID" value="OHT01772.1"/>
    <property type="molecule type" value="Genomic_DNA"/>
</dbReference>
<organism evidence="7 8">
    <name type="scientific">Tritrichomonas foetus</name>
    <dbReference type="NCBI Taxonomy" id="1144522"/>
    <lineage>
        <taxon>Eukaryota</taxon>
        <taxon>Metamonada</taxon>
        <taxon>Parabasalia</taxon>
        <taxon>Tritrichomonadida</taxon>
        <taxon>Tritrichomonadidae</taxon>
        <taxon>Tritrichomonas</taxon>
    </lineage>
</organism>
<name>A0A1J4JW70_9EUKA</name>
<dbReference type="Proteomes" id="UP000179807">
    <property type="component" value="Unassembled WGS sequence"/>
</dbReference>
<evidence type="ECO:0000313" key="8">
    <source>
        <dbReference type="Proteomes" id="UP000179807"/>
    </source>
</evidence>
<dbReference type="GO" id="GO:0006398">
    <property type="term" value="P:mRNA 3'-end processing by stem-loop binding and cleavage"/>
    <property type="evidence" value="ECO:0007669"/>
    <property type="project" value="InterPro"/>
</dbReference>
<dbReference type="Pfam" id="PF16661">
    <property type="entry name" value="Lactamase_B_6"/>
    <property type="match status" value="1"/>
</dbReference>
<dbReference type="SMART" id="SM01027">
    <property type="entry name" value="Beta-Casp"/>
    <property type="match status" value="1"/>
</dbReference>
<keyword evidence="4" id="KW-0694">RNA-binding</keyword>
<keyword evidence="3 4" id="KW-0539">Nucleus</keyword>
<dbReference type="Pfam" id="PF10996">
    <property type="entry name" value="Beta-Casp"/>
    <property type="match status" value="1"/>
</dbReference>
<dbReference type="GO" id="GO:0005847">
    <property type="term" value="C:mRNA cleavage and polyadenylation specificity factor complex"/>
    <property type="evidence" value="ECO:0007669"/>
    <property type="project" value="InterPro"/>
</dbReference>
<dbReference type="VEuPathDB" id="TrichDB:TRFO_31289"/>
<dbReference type="Gene3D" id="3.60.15.10">
    <property type="entry name" value="Ribonuclease Z/Hydroxyacylglutathione hydrolase-like"/>
    <property type="match status" value="1"/>
</dbReference>